<evidence type="ECO:0000313" key="2">
    <source>
        <dbReference type="Proteomes" id="UP000614287"/>
    </source>
</evidence>
<organism evidence="1 2">
    <name type="scientific">Formosimonas limnophila</name>
    <dbReference type="NCBI Taxonomy" id="1384487"/>
    <lineage>
        <taxon>Bacteria</taxon>
        <taxon>Pseudomonadati</taxon>
        <taxon>Pseudomonadota</taxon>
        <taxon>Betaproteobacteria</taxon>
        <taxon>Burkholderiales</taxon>
        <taxon>Burkholderiaceae</taxon>
        <taxon>Formosimonas</taxon>
    </lineage>
</organism>
<gene>
    <name evidence="1" type="ORF">GCM10009007_14780</name>
</gene>
<reference evidence="1" key="2">
    <citation type="submission" date="2020-09" db="EMBL/GenBank/DDBJ databases">
        <authorList>
            <person name="Sun Q."/>
            <person name="Kim S."/>
        </authorList>
    </citation>
    <scope>NUCLEOTIDE SEQUENCE</scope>
    <source>
        <strain evidence="1">KCTC 32501</strain>
    </source>
</reference>
<dbReference type="AlphaFoldDB" id="A0A8J3CNA1"/>
<name>A0A8J3CNA1_9BURK</name>
<reference evidence="1" key="1">
    <citation type="journal article" date="2014" name="Int. J. Syst. Evol. Microbiol.">
        <title>Complete genome sequence of Corynebacterium casei LMG S-19264T (=DSM 44701T), isolated from a smear-ripened cheese.</title>
        <authorList>
            <consortium name="US DOE Joint Genome Institute (JGI-PGF)"/>
            <person name="Walter F."/>
            <person name="Albersmeier A."/>
            <person name="Kalinowski J."/>
            <person name="Ruckert C."/>
        </authorList>
    </citation>
    <scope>NUCLEOTIDE SEQUENCE</scope>
    <source>
        <strain evidence="1">KCTC 32501</strain>
    </source>
</reference>
<dbReference type="Proteomes" id="UP000614287">
    <property type="component" value="Unassembled WGS sequence"/>
</dbReference>
<protein>
    <submittedName>
        <fullName evidence="1">Uncharacterized protein</fullName>
    </submittedName>
</protein>
<keyword evidence="2" id="KW-1185">Reference proteome</keyword>
<proteinExistence type="predicted"/>
<comment type="caution">
    <text evidence="1">The sequence shown here is derived from an EMBL/GenBank/DDBJ whole genome shotgun (WGS) entry which is preliminary data.</text>
</comment>
<accession>A0A8J3CNA1</accession>
<evidence type="ECO:0000313" key="1">
    <source>
        <dbReference type="EMBL" id="GHA74749.1"/>
    </source>
</evidence>
<sequence length="77" mass="9276">MTKVNAVKVADGDGTRDTCMVWSEAANEWHTNDWLMRVRNYNAWDWRGEYLMCFARIGSLDRMSHFKIKHFYWREGN</sequence>
<dbReference type="EMBL" id="BMZG01000007">
    <property type="protein sequence ID" value="GHA74749.1"/>
    <property type="molecule type" value="Genomic_DNA"/>
</dbReference>